<dbReference type="STRING" id="475255.SAMN04488101_101605"/>
<dbReference type="PROSITE" id="PS51257">
    <property type="entry name" value="PROKAR_LIPOPROTEIN"/>
    <property type="match status" value="1"/>
</dbReference>
<evidence type="ECO:0008006" key="3">
    <source>
        <dbReference type="Google" id="ProtNLM"/>
    </source>
</evidence>
<dbReference type="EMBL" id="FWYB01000001">
    <property type="protein sequence ID" value="SMC59985.1"/>
    <property type="molecule type" value="Genomic_DNA"/>
</dbReference>
<evidence type="ECO:0000313" key="1">
    <source>
        <dbReference type="EMBL" id="SMC59985.1"/>
    </source>
</evidence>
<sequence length="317" mass="35076">MRRIYLSFCLLFVTGMALLTGCKKQEKIGFISPTIAYTTKTLTVVTGRGLIMSAALATDGSTKPIEASIVSIHDENGKVFTELMNYKVDTYYWTGTPTGLETSLDQINKIRIAAKKPAIDINPTNGQIIIYPEAKDPAIFPSGRYIFDIKVKNSGGEMIIKNALTINTTPAGPYSYAFSGVDGITGIDVTMEKTVASTGPTKLIVRTLRKDDTPIDPKTLLGYEYGTVANPNLKDWHNLGLQKIVKYTEFPDRLEIETEGTPIPVIGGLPTGQGIPIWAQRIDMYNNNSAIGKYFNYWFDFAIFEPGTWNITIKLKY</sequence>
<reference evidence="1 2" key="1">
    <citation type="submission" date="2017-04" db="EMBL/GenBank/DDBJ databases">
        <authorList>
            <person name="Afonso C.L."/>
            <person name="Miller P.J."/>
            <person name="Scott M.A."/>
            <person name="Spackman E."/>
            <person name="Goraichik I."/>
            <person name="Dimitrov K.M."/>
            <person name="Suarez D.L."/>
            <person name="Swayne D.E."/>
        </authorList>
    </citation>
    <scope>NUCLEOTIDE SEQUENCE [LARGE SCALE GENOMIC DNA]</scope>
    <source>
        <strain evidence="1 2">DSM 19625</strain>
    </source>
</reference>
<gene>
    <name evidence="1" type="ORF">SAMN04488101_101605</name>
</gene>
<protein>
    <recommendedName>
        <fullName evidence="3">DUF5007 domain-containing protein</fullName>
    </recommendedName>
</protein>
<dbReference type="AlphaFoldDB" id="A0A1W2AH12"/>
<dbReference type="OrthoDB" id="739920at2"/>
<name>A0A1W2AH12_9SPHI</name>
<dbReference type="Proteomes" id="UP000192678">
    <property type="component" value="Unassembled WGS sequence"/>
</dbReference>
<accession>A0A1W2AH12</accession>
<dbReference type="RefSeq" id="WP_084287167.1">
    <property type="nucleotide sequence ID" value="NZ_FWYB01000001.1"/>
</dbReference>
<proteinExistence type="predicted"/>
<organism evidence="1 2">
    <name type="scientific">Pedobacter nyackensis</name>
    <dbReference type="NCBI Taxonomy" id="475255"/>
    <lineage>
        <taxon>Bacteria</taxon>
        <taxon>Pseudomonadati</taxon>
        <taxon>Bacteroidota</taxon>
        <taxon>Sphingobacteriia</taxon>
        <taxon>Sphingobacteriales</taxon>
        <taxon>Sphingobacteriaceae</taxon>
        <taxon>Pedobacter</taxon>
    </lineage>
</organism>
<keyword evidence="2" id="KW-1185">Reference proteome</keyword>
<evidence type="ECO:0000313" key="2">
    <source>
        <dbReference type="Proteomes" id="UP000192678"/>
    </source>
</evidence>